<dbReference type="Proteomes" id="UP001149140">
    <property type="component" value="Unassembled WGS sequence"/>
</dbReference>
<proteinExistence type="predicted"/>
<name>A0A9X3MYA5_9ACTN</name>
<reference evidence="1" key="1">
    <citation type="submission" date="2022-10" db="EMBL/GenBank/DDBJ databases">
        <title>The WGS of Solirubrobacter ginsenosidimutans DSM 21036.</title>
        <authorList>
            <person name="Jiang Z."/>
        </authorList>
    </citation>
    <scope>NUCLEOTIDE SEQUENCE</scope>
    <source>
        <strain evidence="1">DSM 21036</strain>
    </source>
</reference>
<dbReference type="EMBL" id="JAPDOD010000043">
    <property type="protein sequence ID" value="MDA0165216.1"/>
    <property type="molecule type" value="Genomic_DNA"/>
</dbReference>
<evidence type="ECO:0008006" key="3">
    <source>
        <dbReference type="Google" id="ProtNLM"/>
    </source>
</evidence>
<sequence>MADRRPIGYWLKELDQLIEATLDRALADEAVTRRDWQVLNALGPAPAPRDEVVEQLRPFWGVEAVDPDAVLEGLISRGWALRDPADRFSLSPEGEAARAALLERVNQLRAAIADGVSPEQYNTTIDTLSRMAENLRRLSDQAAEA</sequence>
<comment type="caution">
    <text evidence="1">The sequence shown here is derived from an EMBL/GenBank/DDBJ whole genome shotgun (WGS) entry which is preliminary data.</text>
</comment>
<accession>A0A9X3MYA5</accession>
<dbReference type="SUPFAM" id="SSF46785">
    <property type="entry name" value="Winged helix' DNA-binding domain"/>
    <property type="match status" value="1"/>
</dbReference>
<evidence type="ECO:0000313" key="1">
    <source>
        <dbReference type="EMBL" id="MDA0165216.1"/>
    </source>
</evidence>
<keyword evidence="2" id="KW-1185">Reference proteome</keyword>
<dbReference type="InterPro" id="IPR036390">
    <property type="entry name" value="WH_DNA-bd_sf"/>
</dbReference>
<protein>
    <recommendedName>
        <fullName evidence="3">MarR family transcriptional regulator</fullName>
    </recommendedName>
</protein>
<dbReference type="AlphaFoldDB" id="A0A9X3MYA5"/>
<dbReference type="InterPro" id="IPR036388">
    <property type="entry name" value="WH-like_DNA-bd_sf"/>
</dbReference>
<organism evidence="1 2">
    <name type="scientific">Solirubrobacter ginsenosidimutans</name>
    <dbReference type="NCBI Taxonomy" id="490573"/>
    <lineage>
        <taxon>Bacteria</taxon>
        <taxon>Bacillati</taxon>
        <taxon>Actinomycetota</taxon>
        <taxon>Thermoleophilia</taxon>
        <taxon>Solirubrobacterales</taxon>
        <taxon>Solirubrobacteraceae</taxon>
        <taxon>Solirubrobacter</taxon>
    </lineage>
</organism>
<gene>
    <name evidence="1" type="ORF">OM076_33420</name>
</gene>
<evidence type="ECO:0000313" key="2">
    <source>
        <dbReference type="Proteomes" id="UP001149140"/>
    </source>
</evidence>
<dbReference type="Gene3D" id="1.10.10.10">
    <property type="entry name" value="Winged helix-like DNA-binding domain superfamily/Winged helix DNA-binding domain"/>
    <property type="match status" value="1"/>
</dbReference>
<dbReference type="RefSeq" id="WP_270044473.1">
    <property type="nucleotide sequence ID" value="NZ_JAPDOD010000043.1"/>
</dbReference>